<dbReference type="PATRIC" id="fig|1423769.4.peg.3071"/>
<sequence length="154" mass="17557">MKSMAEKVRINASGVKVEPLNTKIEHETKGTSYMGLGDYGMIYVGNNGFEFYDDRNPKNYIQLPWREVDVIIASIMFGGKWIPRFAVRTKKNGTYTFAAHDPKALLRACREHIPADHIIKSLSFFQVLRAAIKNFPNIIKNLPNTIKNIGKKKK</sequence>
<dbReference type="Proteomes" id="UP000051790">
    <property type="component" value="Unassembled WGS sequence"/>
</dbReference>
<proteinExistence type="predicted"/>
<reference evidence="1 2" key="1">
    <citation type="journal article" date="2015" name="Genome Announc.">
        <title>Expanding the biotechnology potential of lactobacilli through comparative genomics of 213 strains and associated genera.</title>
        <authorList>
            <person name="Sun Z."/>
            <person name="Harris H.M."/>
            <person name="McCann A."/>
            <person name="Guo C."/>
            <person name="Argimon S."/>
            <person name="Zhang W."/>
            <person name="Yang X."/>
            <person name="Jeffery I.B."/>
            <person name="Cooney J.C."/>
            <person name="Kagawa T.F."/>
            <person name="Liu W."/>
            <person name="Song Y."/>
            <person name="Salvetti E."/>
            <person name="Wrobel A."/>
            <person name="Rasinkangas P."/>
            <person name="Parkhill J."/>
            <person name="Rea M.C."/>
            <person name="O'Sullivan O."/>
            <person name="Ritari J."/>
            <person name="Douillard F.P."/>
            <person name="Paul Ross R."/>
            <person name="Yang R."/>
            <person name="Briner A.E."/>
            <person name="Felis G.E."/>
            <person name="de Vos W.M."/>
            <person name="Barrangou R."/>
            <person name="Klaenhammer T.R."/>
            <person name="Caufield P.W."/>
            <person name="Cui Y."/>
            <person name="Zhang H."/>
            <person name="O'Toole P.W."/>
        </authorList>
    </citation>
    <scope>NUCLEOTIDE SEQUENCE [LARGE SCALE GENOMIC DNA]</scope>
    <source>
        <strain evidence="1 2">DSM 13343</strain>
    </source>
</reference>
<dbReference type="Pfam" id="PF06115">
    <property type="entry name" value="DUF956"/>
    <property type="match status" value="1"/>
</dbReference>
<keyword evidence="2" id="KW-1185">Reference proteome</keyword>
<name>A0A0R1RBC9_9LACO</name>
<evidence type="ECO:0008006" key="3">
    <source>
        <dbReference type="Google" id="ProtNLM"/>
    </source>
</evidence>
<dbReference type="AlphaFoldDB" id="A0A0R1RBC9"/>
<organism evidence="1 2">
    <name type="scientific">Lacticaseibacillus manihotivorans DSM 13343 = JCM 12514</name>
    <dbReference type="NCBI Taxonomy" id="1423769"/>
    <lineage>
        <taxon>Bacteria</taxon>
        <taxon>Bacillati</taxon>
        <taxon>Bacillota</taxon>
        <taxon>Bacilli</taxon>
        <taxon>Lactobacillales</taxon>
        <taxon>Lactobacillaceae</taxon>
        <taxon>Lacticaseibacillus</taxon>
    </lineage>
</organism>
<protein>
    <recommendedName>
        <fullName evidence="3">DUF956 family protein</fullName>
    </recommendedName>
</protein>
<dbReference type="InterPro" id="IPR010360">
    <property type="entry name" value="DUF956"/>
</dbReference>
<comment type="caution">
    <text evidence="1">The sequence shown here is derived from an EMBL/GenBank/DDBJ whole genome shotgun (WGS) entry which is preliminary data.</text>
</comment>
<evidence type="ECO:0000313" key="1">
    <source>
        <dbReference type="EMBL" id="KRL52058.1"/>
    </source>
</evidence>
<evidence type="ECO:0000313" key="2">
    <source>
        <dbReference type="Proteomes" id="UP000051790"/>
    </source>
</evidence>
<accession>A0A0R1RBC9</accession>
<gene>
    <name evidence="1" type="ORF">FD01_GL002846</name>
</gene>
<dbReference type="EMBL" id="AZEU01000051">
    <property type="protein sequence ID" value="KRL52058.1"/>
    <property type="molecule type" value="Genomic_DNA"/>
</dbReference>